<organism evidence="4 5">
    <name type="scientific">Phytophthora sojae (strain P6497)</name>
    <name type="common">Soybean stem and root rot agent</name>
    <name type="synonym">Phytophthora megasperma f. sp. glycines</name>
    <dbReference type="NCBI Taxonomy" id="1094619"/>
    <lineage>
        <taxon>Eukaryota</taxon>
        <taxon>Sar</taxon>
        <taxon>Stramenopiles</taxon>
        <taxon>Oomycota</taxon>
        <taxon>Peronosporomycetes</taxon>
        <taxon>Peronosporales</taxon>
        <taxon>Peronosporaceae</taxon>
        <taxon>Phytophthora</taxon>
    </lineage>
</organism>
<evidence type="ECO:0000256" key="1">
    <source>
        <dbReference type="PROSITE-ProRule" id="PRU00047"/>
    </source>
</evidence>
<dbReference type="GO" id="GO:0008270">
    <property type="term" value="F:zinc ion binding"/>
    <property type="evidence" value="ECO:0007669"/>
    <property type="project" value="UniProtKB-KW"/>
</dbReference>
<dbReference type="KEGG" id="psoj:PHYSODRAFT_327166"/>
<dbReference type="RefSeq" id="XP_009521540.1">
    <property type="nucleotide sequence ID" value="XM_009523245.1"/>
</dbReference>
<feature type="compositionally biased region" description="Polar residues" evidence="2">
    <location>
        <begin position="131"/>
        <end position="140"/>
    </location>
</feature>
<evidence type="ECO:0000313" key="4">
    <source>
        <dbReference type="EMBL" id="EGZ26252.1"/>
    </source>
</evidence>
<keyword evidence="5" id="KW-1185">Reference proteome</keyword>
<dbReference type="InterPro" id="IPR036875">
    <property type="entry name" value="Znf_CCHC_sf"/>
</dbReference>
<dbReference type="GO" id="GO:0003676">
    <property type="term" value="F:nucleic acid binding"/>
    <property type="evidence" value="ECO:0007669"/>
    <property type="project" value="InterPro"/>
</dbReference>
<keyword evidence="1" id="KW-0479">Metal-binding</keyword>
<dbReference type="PROSITE" id="PS50158">
    <property type="entry name" value="ZF_CCHC"/>
    <property type="match status" value="1"/>
</dbReference>
<sequence>MRPCDIWKELEVMYGGGDAGGLKKARNEINRKMSTLVGKEMVTEHCLCMEVLGQLPSMFCERSITMTEEWFTRRSVVINVAKKVTGKKRMQDQAEAPSSGCYDCFEDGHRKKECPVIAKDRDPERAGGSLFRSNISTAPSSKKKQVITIKKGKKPEAAEDKLKKAIEETDQYEFKEPLPVSDGDKEEKPFTQMDIDNEGQELL</sequence>
<feature type="compositionally biased region" description="Basic residues" evidence="2">
    <location>
        <begin position="141"/>
        <end position="153"/>
    </location>
</feature>
<evidence type="ECO:0000256" key="2">
    <source>
        <dbReference type="SAM" id="MobiDB-lite"/>
    </source>
</evidence>
<feature type="region of interest" description="Disordered" evidence="2">
    <location>
        <begin position="121"/>
        <end position="203"/>
    </location>
</feature>
<dbReference type="Proteomes" id="UP000002640">
    <property type="component" value="Unassembled WGS sequence"/>
</dbReference>
<feature type="domain" description="CCHC-type" evidence="3">
    <location>
        <begin position="101"/>
        <end position="115"/>
    </location>
</feature>
<dbReference type="SUPFAM" id="SSF57756">
    <property type="entry name" value="Retrovirus zinc finger-like domains"/>
    <property type="match status" value="1"/>
</dbReference>
<proteinExistence type="predicted"/>
<protein>
    <recommendedName>
        <fullName evidence="3">CCHC-type domain-containing protein</fullName>
    </recommendedName>
</protein>
<dbReference type="EMBL" id="JH159152">
    <property type="protein sequence ID" value="EGZ26252.1"/>
    <property type="molecule type" value="Genomic_DNA"/>
</dbReference>
<dbReference type="InParanoid" id="G4YYW0"/>
<gene>
    <name evidence="4" type="ORF">PHYSODRAFT_327166</name>
</gene>
<keyword evidence="1" id="KW-0862">Zinc</keyword>
<dbReference type="InterPro" id="IPR001878">
    <property type="entry name" value="Znf_CCHC"/>
</dbReference>
<reference evidence="4 5" key="1">
    <citation type="journal article" date="2006" name="Science">
        <title>Phytophthora genome sequences uncover evolutionary origins and mechanisms of pathogenesis.</title>
        <authorList>
            <person name="Tyler B.M."/>
            <person name="Tripathy S."/>
            <person name="Zhang X."/>
            <person name="Dehal P."/>
            <person name="Jiang R.H."/>
            <person name="Aerts A."/>
            <person name="Arredondo F.D."/>
            <person name="Baxter L."/>
            <person name="Bensasson D."/>
            <person name="Beynon J.L."/>
            <person name="Chapman J."/>
            <person name="Damasceno C.M."/>
            <person name="Dorrance A.E."/>
            <person name="Dou D."/>
            <person name="Dickerman A.W."/>
            <person name="Dubchak I.L."/>
            <person name="Garbelotto M."/>
            <person name="Gijzen M."/>
            <person name="Gordon S.G."/>
            <person name="Govers F."/>
            <person name="Grunwald N.J."/>
            <person name="Huang W."/>
            <person name="Ivors K.L."/>
            <person name="Jones R.W."/>
            <person name="Kamoun S."/>
            <person name="Krampis K."/>
            <person name="Lamour K.H."/>
            <person name="Lee M.K."/>
            <person name="McDonald W.H."/>
            <person name="Medina M."/>
            <person name="Meijer H.J."/>
            <person name="Nordberg E.K."/>
            <person name="Maclean D.J."/>
            <person name="Ospina-Giraldo M.D."/>
            <person name="Morris P.F."/>
            <person name="Phuntumart V."/>
            <person name="Putnam N.H."/>
            <person name="Rash S."/>
            <person name="Rose J.K."/>
            <person name="Sakihama Y."/>
            <person name="Salamov A.A."/>
            <person name="Savidor A."/>
            <person name="Scheuring C.F."/>
            <person name="Smith B.M."/>
            <person name="Sobral B.W."/>
            <person name="Terry A."/>
            <person name="Torto-Alalibo T.A."/>
            <person name="Win J."/>
            <person name="Xu Z."/>
            <person name="Zhang H."/>
            <person name="Grigoriev I.V."/>
            <person name="Rokhsar D.S."/>
            <person name="Boore J.L."/>
        </authorList>
    </citation>
    <scope>NUCLEOTIDE SEQUENCE [LARGE SCALE GENOMIC DNA]</scope>
    <source>
        <strain evidence="4 5">P6497</strain>
    </source>
</reference>
<accession>G4YYW0</accession>
<keyword evidence="1" id="KW-0863">Zinc-finger</keyword>
<dbReference type="AlphaFoldDB" id="G4YYW0"/>
<evidence type="ECO:0000313" key="5">
    <source>
        <dbReference type="Proteomes" id="UP000002640"/>
    </source>
</evidence>
<name>G4YYW0_PHYSP</name>
<feature type="compositionally biased region" description="Basic and acidic residues" evidence="2">
    <location>
        <begin position="154"/>
        <end position="189"/>
    </location>
</feature>
<evidence type="ECO:0000259" key="3">
    <source>
        <dbReference type="PROSITE" id="PS50158"/>
    </source>
</evidence>
<dbReference type="GeneID" id="20645573"/>